<dbReference type="InterPro" id="IPR045077">
    <property type="entry name" value="L3_arc_euk"/>
</dbReference>
<dbReference type="SUPFAM" id="SSF50447">
    <property type="entry name" value="Translation proteins"/>
    <property type="match status" value="1"/>
</dbReference>
<organism evidence="4 5">
    <name type="scientific">Vavraia culicis (isolate floridensis)</name>
    <name type="common">Microsporidian parasite</name>
    <dbReference type="NCBI Taxonomy" id="948595"/>
    <lineage>
        <taxon>Eukaryota</taxon>
        <taxon>Fungi</taxon>
        <taxon>Fungi incertae sedis</taxon>
        <taxon>Microsporidia</taxon>
        <taxon>Pleistophoridae</taxon>
        <taxon>Vavraia</taxon>
    </lineage>
</organism>
<dbReference type="Pfam" id="PF00297">
    <property type="entry name" value="Ribosomal_L3"/>
    <property type="match status" value="1"/>
</dbReference>
<dbReference type="HOGENOM" id="CLU_033361_2_1_1"/>
<evidence type="ECO:0000313" key="5">
    <source>
        <dbReference type="Proteomes" id="UP000011081"/>
    </source>
</evidence>
<dbReference type="InterPro" id="IPR009000">
    <property type="entry name" value="Transl_B-barrel_sf"/>
</dbReference>
<dbReference type="PANTHER" id="PTHR11363:SF5">
    <property type="entry name" value="LARGE RIBOSOMAL SUBUNIT PROTEIN UL3"/>
    <property type="match status" value="1"/>
</dbReference>
<dbReference type="GO" id="GO:0022625">
    <property type="term" value="C:cytosolic large ribosomal subunit"/>
    <property type="evidence" value="ECO:0007669"/>
    <property type="project" value="EnsemblFungi"/>
</dbReference>
<dbReference type="GeneID" id="19880438"/>
<dbReference type="InterPro" id="IPR044892">
    <property type="entry name" value="Ribosomal_L3_dom_3_arc_sf"/>
</dbReference>
<dbReference type="EMBL" id="GL877480">
    <property type="protein sequence ID" value="ELA45935.1"/>
    <property type="molecule type" value="Genomic_DNA"/>
</dbReference>
<dbReference type="STRING" id="948595.L2GS84"/>
<dbReference type="FunCoup" id="L2GS84">
    <property type="interactions" value="112"/>
</dbReference>
<evidence type="ECO:0008006" key="6">
    <source>
        <dbReference type="Google" id="ProtNLM"/>
    </source>
</evidence>
<evidence type="ECO:0000256" key="3">
    <source>
        <dbReference type="ARBA" id="ARBA00023274"/>
    </source>
</evidence>
<keyword evidence="5" id="KW-1185">Reference proteome</keyword>
<dbReference type="PANTHER" id="PTHR11363">
    <property type="entry name" value="60S RIBOSOMAL PROTEIN L3-RELATED"/>
    <property type="match status" value="1"/>
</dbReference>
<keyword evidence="3" id="KW-0687">Ribonucleoprotein</keyword>
<dbReference type="OrthoDB" id="1611972at2759"/>
<reference evidence="5" key="1">
    <citation type="submission" date="2011-03" db="EMBL/GenBank/DDBJ databases">
        <title>The genome sequence of Vavraia culicis strain floridensis.</title>
        <authorList>
            <consortium name="The Broad Institute Genome Sequencing Platform"/>
            <person name="Cuomo C."/>
            <person name="Becnel J."/>
            <person name="Sanscrainte N."/>
            <person name="Young S.K."/>
            <person name="Zeng Q."/>
            <person name="Gargeya S."/>
            <person name="Fitzgerald M."/>
            <person name="Haas B."/>
            <person name="Abouelleil A."/>
            <person name="Alvarado L."/>
            <person name="Arachchi H.M."/>
            <person name="Berlin A."/>
            <person name="Chapman S.B."/>
            <person name="Gearin G."/>
            <person name="Goldberg J."/>
            <person name="Griggs A."/>
            <person name="Gujja S."/>
            <person name="Hansen M."/>
            <person name="Heiman D."/>
            <person name="Howarth C."/>
            <person name="Larimer J."/>
            <person name="Lui A."/>
            <person name="MacDonald P.J.P."/>
            <person name="McCowen C."/>
            <person name="Montmayeur A."/>
            <person name="Murphy C."/>
            <person name="Neiman D."/>
            <person name="Pearson M."/>
            <person name="Priest M."/>
            <person name="Roberts A."/>
            <person name="Saif S."/>
            <person name="Shea T."/>
            <person name="Sisk P."/>
            <person name="Stolte C."/>
            <person name="Sykes S."/>
            <person name="Wortman J."/>
            <person name="Nusbaum C."/>
            <person name="Birren B."/>
        </authorList>
    </citation>
    <scope>NUCLEOTIDE SEQUENCE [LARGE SCALE GENOMIC DNA]</scope>
    <source>
        <strain evidence="5">floridensis</strain>
    </source>
</reference>
<dbReference type="GO" id="GO:0006364">
    <property type="term" value="P:rRNA processing"/>
    <property type="evidence" value="ECO:0007669"/>
    <property type="project" value="EnsemblFungi"/>
</dbReference>
<dbReference type="RefSeq" id="XP_008075584.1">
    <property type="nucleotide sequence ID" value="XM_008077393.1"/>
</dbReference>
<dbReference type="GO" id="GO:0003723">
    <property type="term" value="F:RNA binding"/>
    <property type="evidence" value="ECO:0007669"/>
    <property type="project" value="TreeGrafter"/>
</dbReference>
<dbReference type="Gene3D" id="4.10.960.10">
    <property type="entry name" value="Ribosomal protein L3, domain 3"/>
    <property type="match status" value="1"/>
</dbReference>
<dbReference type="GO" id="GO:0000027">
    <property type="term" value="P:ribosomal large subunit assembly"/>
    <property type="evidence" value="ECO:0007669"/>
    <property type="project" value="EnsemblFungi"/>
</dbReference>
<dbReference type="Gene3D" id="2.40.30.10">
    <property type="entry name" value="Translation factors"/>
    <property type="match status" value="1"/>
</dbReference>
<evidence type="ECO:0000313" key="4">
    <source>
        <dbReference type="EMBL" id="ELA45935.1"/>
    </source>
</evidence>
<keyword evidence="2" id="KW-0689">Ribosomal protein</keyword>
<dbReference type="GO" id="GO:0006414">
    <property type="term" value="P:translational elongation"/>
    <property type="evidence" value="ECO:0007669"/>
    <property type="project" value="EnsemblFungi"/>
</dbReference>
<dbReference type="FunFam" id="2.40.30.10:FF:000351">
    <property type="entry name" value="Ribosomal protein L3"/>
    <property type="match status" value="1"/>
</dbReference>
<proteinExistence type="inferred from homology"/>
<dbReference type="Proteomes" id="UP000011081">
    <property type="component" value="Unassembled WGS sequence"/>
</dbReference>
<evidence type="ECO:0000256" key="1">
    <source>
        <dbReference type="ARBA" id="ARBA00006540"/>
    </source>
</evidence>
<dbReference type="InParanoid" id="L2GS84"/>
<dbReference type="InterPro" id="IPR000597">
    <property type="entry name" value="Ribosomal_uL3"/>
</dbReference>
<evidence type="ECO:0000256" key="2">
    <source>
        <dbReference type="ARBA" id="ARBA00022980"/>
    </source>
</evidence>
<sequence length="385" mass="43347">MSCRKYEAPRHGSLAYCPKRRAKQIRQPSPAPPRDCPTDKPHLTSFLAYKAGMTHILRITTRKSNDKKAREIRKEVVDAVSILEAPEMRVYGIRLYAKGVRGLVLKEEYVTKNMSECLLARMVRRYHRSGLKKNFKTKENAEENVNEIGAQFEKYYGTSGVVVKVLVHTKINMIKLDSKKAHVLEVQVNGGTVEDKVQYALSIFNKDVKIGEVFDEQELISICGVTKGKGFTGVVKRFGVRILPRKSNKGIRKVACIGAWHPAGVLRTVARAGQMGSFKRTLMNKKVLKIGNAMQSVQTEFDLTNKTINPMGGFINYGMVKNDYLMVKGPCVGPVKRVITLCKSYSETRKLRNVESIDIKFIDTSSKMGHGRFQTVGEKASYYSK</sequence>
<dbReference type="AlphaFoldDB" id="L2GS84"/>
<dbReference type="Gene3D" id="3.30.1430.10">
    <property type="match status" value="1"/>
</dbReference>
<gene>
    <name evidence="4" type="ORF">VCUG_02577</name>
</gene>
<dbReference type="GO" id="GO:1990145">
    <property type="term" value="P:maintenance of translational fidelity"/>
    <property type="evidence" value="ECO:0007669"/>
    <property type="project" value="EnsemblFungi"/>
</dbReference>
<accession>L2GS84</accession>
<dbReference type="VEuPathDB" id="MicrosporidiaDB:VCUG_02577"/>
<dbReference type="OMA" id="QRTEYNK"/>
<comment type="similarity">
    <text evidence="1">Belongs to the universal ribosomal protein uL3 family.</text>
</comment>
<name>L2GS84_VAVCU</name>
<protein>
    <recommendedName>
        <fullName evidence="6">60S ribosomal protein L3</fullName>
    </recommendedName>
</protein>
<dbReference type="GO" id="GO:0003735">
    <property type="term" value="F:structural constituent of ribosome"/>
    <property type="evidence" value="ECO:0007669"/>
    <property type="project" value="InterPro"/>
</dbReference>